<reference evidence="2" key="1">
    <citation type="submission" date="2022-11" db="UniProtKB">
        <authorList>
            <consortium name="WormBaseParasite"/>
        </authorList>
    </citation>
    <scope>IDENTIFICATION</scope>
</reference>
<protein>
    <submittedName>
        <fullName evidence="2">Uncharacterized protein</fullName>
    </submittedName>
</protein>
<dbReference type="WBParaSite" id="nRc.2.0.1.t01635-RA">
    <property type="protein sequence ID" value="nRc.2.0.1.t01635-RA"/>
    <property type="gene ID" value="nRc.2.0.1.g01635"/>
</dbReference>
<keyword evidence="1" id="KW-1185">Reference proteome</keyword>
<dbReference type="Proteomes" id="UP000887565">
    <property type="component" value="Unplaced"/>
</dbReference>
<organism evidence="1 2">
    <name type="scientific">Romanomermis culicivorax</name>
    <name type="common">Nematode worm</name>
    <dbReference type="NCBI Taxonomy" id="13658"/>
    <lineage>
        <taxon>Eukaryota</taxon>
        <taxon>Metazoa</taxon>
        <taxon>Ecdysozoa</taxon>
        <taxon>Nematoda</taxon>
        <taxon>Enoplea</taxon>
        <taxon>Dorylaimia</taxon>
        <taxon>Mermithida</taxon>
        <taxon>Mermithoidea</taxon>
        <taxon>Mermithidae</taxon>
        <taxon>Romanomermis</taxon>
    </lineage>
</organism>
<name>A0A915HJ69_ROMCU</name>
<evidence type="ECO:0000313" key="1">
    <source>
        <dbReference type="Proteomes" id="UP000887565"/>
    </source>
</evidence>
<evidence type="ECO:0000313" key="2">
    <source>
        <dbReference type="WBParaSite" id="nRc.2.0.1.t01635-RA"/>
    </source>
</evidence>
<sequence length="79" mass="9400">MSDKHRKRKKKEIRTKKNIRFLPYDVHYELCFCLISSQYSKGCYRGQIAVEKVKQRPQNAKPIEFQIIDYEVCSAKCNA</sequence>
<dbReference type="AlphaFoldDB" id="A0A915HJ69"/>
<accession>A0A915HJ69</accession>
<proteinExistence type="predicted"/>